<accession>A0ACC3ZD52</accession>
<gene>
    <name evidence="1" type="ORF">CTRU02_204822</name>
</gene>
<sequence>MKQPVFNNGVLAWGRGSLVLSRTVLAALFLAYVNGVSASEQVQSVICDGADSTGPWRIDPECIDPKYNVPVIDTVVDLSHPVIHRRVSGHFNDTEVDFNLYFPPEAQWQGRFFSYVYPTQNSTASDERIAFAVGSGAYLIQATGTQGYRADAAIAKFSRSILKEYYQKVPERVYGYIYGGSGGSYQTVGAIENTVGIWHGAVPIVMAAPVSIPNSLTILSLASSILKSKSLKIPAAIRTGAKDLSTIAVAAHLTEVETAILREATLLGVPLEAWEDFTGLSGSKTLEIFIGTVKDLDPSYAEDYWTKQGYLGTANTTLANILRKAFLNHTTTITNVIKDSNGNRIALLLDSLPSDIGDFTGLEFNVYSRNGTLAPGPLAGTLNPSTKTFTLAKENAALVLNNLSIGVRMRIDNSWFVALQTYHRHQVPTRAGFHGFDQYRNSDGNPKYPQRDIQIAPLLASSTAGGGTHTGNITGKVMVVDNLLDSGAFPWHADWYKTQVQSSLGDRFDENFRVYFNERANHFFEPVPDHLRDFIVDFNGIYEHALRSLSKWVEEGTLPPPSTTYSVKDSQIIAPPLASERLGIQPAVALTAENQTAQKGAIVTFHVRAEAPPGAGKIVLVEWDFLGNGNFVASPFGQPSEIIDLKATYVFEKAGDYLAVVRITSQREGDPTSAFAQARNLGRVPIFIK</sequence>
<dbReference type="Proteomes" id="UP000805649">
    <property type="component" value="Unassembled WGS sequence"/>
</dbReference>
<organism evidence="1 2">
    <name type="scientific">Colletotrichum truncatum</name>
    <name type="common">Anthracnose fungus</name>
    <name type="synonym">Colletotrichum capsici</name>
    <dbReference type="NCBI Taxonomy" id="5467"/>
    <lineage>
        <taxon>Eukaryota</taxon>
        <taxon>Fungi</taxon>
        <taxon>Dikarya</taxon>
        <taxon>Ascomycota</taxon>
        <taxon>Pezizomycotina</taxon>
        <taxon>Sordariomycetes</taxon>
        <taxon>Hypocreomycetidae</taxon>
        <taxon>Glomerellales</taxon>
        <taxon>Glomerellaceae</taxon>
        <taxon>Colletotrichum</taxon>
        <taxon>Colletotrichum truncatum species complex</taxon>
    </lineage>
</organism>
<reference evidence="1 2" key="1">
    <citation type="journal article" date="2020" name="Phytopathology">
        <title>Genome Sequence Resources of Colletotrichum truncatum, C. plurivorum, C. musicola, and C. sojae: Four Species Pathogenic to Soybean (Glycine max).</title>
        <authorList>
            <person name="Rogerio F."/>
            <person name="Boufleur T.R."/>
            <person name="Ciampi-Guillardi M."/>
            <person name="Sukno S.A."/>
            <person name="Thon M.R."/>
            <person name="Massola Junior N.S."/>
            <person name="Baroncelli R."/>
        </authorList>
    </citation>
    <scope>NUCLEOTIDE SEQUENCE [LARGE SCALE GENOMIC DNA]</scope>
    <source>
        <strain evidence="1 2">CMES1059</strain>
    </source>
</reference>
<dbReference type="EMBL" id="VUJX02000002">
    <property type="protein sequence ID" value="KAL0942059.1"/>
    <property type="molecule type" value="Genomic_DNA"/>
</dbReference>
<evidence type="ECO:0000313" key="1">
    <source>
        <dbReference type="EMBL" id="KAL0942059.1"/>
    </source>
</evidence>
<proteinExistence type="predicted"/>
<keyword evidence="2" id="KW-1185">Reference proteome</keyword>
<protein>
    <submittedName>
        <fullName evidence="1">Uncharacterized protein</fullName>
    </submittedName>
</protein>
<comment type="caution">
    <text evidence="1">The sequence shown here is derived from an EMBL/GenBank/DDBJ whole genome shotgun (WGS) entry which is preliminary data.</text>
</comment>
<evidence type="ECO:0000313" key="2">
    <source>
        <dbReference type="Proteomes" id="UP000805649"/>
    </source>
</evidence>
<name>A0ACC3ZD52_COLTU</name>